<keyword evidence="2" id="KW-0472">Membrane</keyword>
<dbReference type="Gene3D" id="3.50.50.60">
    <property type="entry name" value="FAD/NAD(P)-binding domain"/>
    <property type="match status" value="2"/>
</dbReference>
<evidence type="ECO:0000313" key="4">
    <source>
        <dbReference type="EMBL" id="MDN5200089.1"/>
    </source>
</evidence>
<dbReference type="SUPFAM" id="SSF51905">
    <property type="entry name" value="FAD/NAD(P)-binding domain"/>
    <property type="match status" value="1"/>
</dbReference>
<dbReference type="Proteomes" id="UP001172082">
    <property type="component" value="Unassembled WGS sequence"/>
</dbReference>
<dbReference type="EMBL" id="JAUJEA010000001">
    <property type="protein sequence ID" value="MDN5200089.1"/>
    <property type="molecule type" value="Genomic_DNA"/>
</dbReference>
<evidence type="ECO:0000313" key="5">
    <source>
        <dbReference type="Proteomes" id="UP001172082"/>
    </source>
</evidence>
<dbReference type="InterPro" id="IPR006076">
    <property type="entry name" value="FAD-dep_OxRdtase"/>
</dbReference>
<reference evidence="4" key="1">
    <citation type="submission" date="2023-06" db="EMBL/GenBank/DDBJ databases">
        <title>Genomic of Parafulvivirga corallium.</title>
        <authorList>
            <person name="Wang G."/>
        </authorList>
    </citation>
    <scope>NUCLEOTIDE SEQUENCE</scope>
    <source>
        <strain evidence="4">BMA10</strain>
    </source>
</reference>
<feature type="domain" description="FAD dependent oxidoreductase" evidence="3">
    <location>
        <begin position="6"/>
        <end position="398"/>
    </location>
</feature>
<dbReference type="SUPFAM" id="SSF54373">
    <property type="entry name" value="FAD-linked reductases, C-terminal domain"/>
    <property type="match status" value="1"/>
</dbReference>
<keyword evidence="1" id="KW-0560">Oxidoreductase</keyword>
<sequence>MMGDKRVIIIGGGVIGLCSAYYLSKKGFEVTVIEKGDGTDGCSYGNAGMVVPSHFIPLAAPGMIALGIKWLFNAESPFYIKPRFNRDLFSWGWKFYKAATKSKVEKAMPVLRDLNLMSRELYDELAREEDLQFAFQKKGLFMYCKTEHAFEEESALAKKANKLGVKAEILSQQEAQSLDPSLQLDIAGAVYFPNDAFMTPHLFMERLQKKLEALGVNFRFNTLLKSINTSNNQINAVVVGNEELVADKYVIALGSWSSDLLKQINMDLPMQAGKGYSVVLPDPVSKPEICSILTEARVAVTPMTHGLRFAGTMEITGLDESINHRRLQGIFKSIPKYFPEFKKEDFTELQVWSGLRPCSPDGLPYIGKSDVYKNLIIATGHAMMGLSLGPVTGKLVSQIMTEDKTSLDISLLDPNRYN</sequence>
<dbReference type="RefSeq" id="WP_346750116.1">
    <property type="nucleotide sequence ID" value="NZ_JAUJEA010000001.1"/>
</dbReference>
<protein>
    <submittedName>
        <fullName evidence="4">FAD-dependent oxidoreductase</fullName>
    </submittedName>
</protein>
<dbReference type="PANTHER" id="PTHR13847">
    <property type="entry name" value="SARCOSINE DEHYDROGENASE-RELATED"/>
    <property type="match status" value="1"/>
</dbReference>
<evidence type="ECO:0000256" key="1">
    <source>
        <dbReference type="ARBA" id="ARBA00023002"/>
    </source>
</evidence>
<evidence type="ECO:0000259" key="3">
    <source>
        <dbReference type="Pfam" id="PF01266"/>
    </source>
</evidence>
<dbReference type="PANTHER" id="PTHR13847:SF289">
    <property type="entry name" value="GLYCINE OXIDASE"/>
    <property type="match status" value="1"/>
</dbReference>
<proteinExistence type="predicted"/>
<evidence type="ECO:0000256" key="2">
    <source>
        <dbReference type="SAM" id="Phobius"/>
    </source>
</evidence>
<dbReference type="InterPro" id="IPR036188">
    <property type="entry name" value="FAD/NAD-bd_sf"/>
</dbReference>
<comment type="caution">
    <text evidence="4">The sequence shown here is derived from an EMBL/GenBank/DDBJ whole genome shotgun (WGS) entry which is preliminary data.</text>
</comment>
<keyword evidence="2" id="KW-0812">Transmembrane</keyword>
<organism evidence="4 5">
    <name type="scientific">Splendidivirga corallicola</name>
    <dbReference type="NCBI Taxonomy" id="3051826"/>
    <lineage>
        <taxon>Bacteria</taxon>
        <taxon>Pseudomonadati</taxon>
        <taxon>Bacteroidota</taxon>
        <taxon>Cytophagia</taxon>
        <taxon>Cytophagales</taxon>
        <taxon>Splendidivirgaceae</taxon>
        <taxon>Splendidivirga</taxon>
    </lineage>
</organism>
<keyword evidence="5" id="KW-1185">Reference proteome</keyword>
<keyword evidence="2" id="KW-1133">Transmembrane helix</keyword>
<dbReference type="Pfam" id="PF01266">
    <property type="entry name" value="DAO"/>
    <property type="match status" value="1"/>
</dbReference>
<accession>A0ABT8KHA5</accession>
<feature type="transmembrane region" description="Helical" evidence="2">
    <location>
        <begin position="7"/>
        <end position="24"/>
    </location>
</feature>
<name>A0ABT8KHA5_9BACT</name>
<dbReference type="Gene3D" id="3.30.9.10">
    <property type="entry name" value="D-Amino Acid Oxidase, subunit A, domain 2"/>
    <property type="match status" value="1"/>
</dbReference>
<gene>
    <name evidence="4" type="ORF">QQ008_01920</name>
</gene>